<reference evidence="1" key="3">
    <citation type="submission" date="2022-01" db="UniProtKB">
        <authorList>
            <consortium name="EnsemblPlants"/>
        </authorList>
    </citation>
    <scope>IDENTIFICATION</scope>
    <source>
        <strain evidence="1">subsp. vulgare</strain>
    </source>
</reference>
<accession>A0A8I6XMU3</accession>
<dbReference type="Proteomes" id="UP000011116">
    <property type="component" value="Chromosome 2H"/>
</dbReference>
<organism evidence="1 2">
    <name type="scientific">Hordeum vulgare subsp. vulgare</name>
    <name type="common">Domesticated barley</name>
    <dbReference type="NCBI Taxonomy" id="112509"/>
    <lineage>
        <taxon>Eukaryota</taxon>
        <taxon>Viridiplantae</taxon>
        <taxon>Streptophyta</taxon>
        <taxon>Embryophyta</taxon>
        <taxon>Tracheophyta</taxon>
        <taxon>Spermatophyta</taxon>
        <taxon>Magnoliopsida</taxon>
        <taxon>Liliopsida</taxon>
        <taxon>Poales</taxon>
        <taxon>Poaceae</taxon>
        <taxon>BOP clade</taxon>
        <taxon>Pooideae</taxon>
        <taxon>Triticodae</taxon>
        <taxon>Triticeae</taxon>
        <taxon>Hordeinae</taxon>
        <taxon>Hordeum</taxon>
    </lineage>
</organism>
<keyword evidence="2" id="KW-1185">Reference proteome</keyword>
<reference evidence="1" key="2">
    <citation type="submission" date="2020-10" db="EMBL/GenBank/DDBJ databases">
        <authorList>
            <person name="Scholz U."/>
            <person name="Mascher M."/>
            <person name="Fiebig A."/>
        </authorList>
    </citation>
    <scope>NUCLEOTIDE SEQUENCE [LARGE SCALE GENOMIC DNA]</scope>
    <source>
        <strain evidence="1">cv. Morex</strain>
    </source>
</reference>
<proteinExistence type="predicted"/>
<sequence>MVGLVTEWMDDRLRVGAECVRRATRDSETWDKPSSSSKRCEPFAQSAARGSHETCQGDVRWMSSWRSINNGRCQSWFSIDRSPCAAVRIVGWLVACLVMRWEQGELHPSDAALDKMQPGLELEAPAPAAAQPQL</sequence>
<evidence type="ECO:0000313" key="2">
    <source>
        <dbReference type="Proteomes" id="UP000011116"/>
    </source>
</evidence>
<dbReference type="EnsemblPlants" id="HORVU.MOREX.r3.2HG0218050.1">
    <property type="protein sequence ID" value="HORVU.MOREX.r3.2HG0218050.1.CDS1"/>
    <property type="gene ID" value="HORVU.MOREX.r3.2HG0218050"/>
</dbReference>
<reference evidence="2" key="1">
    <citation type="journal article" date="2012" name="Nature">
        <title>A physical, genetic and functional sequence assembly of the barley genome.</title>
        <authorList>
            <consortium name="The International Barley Genome Sequencing Consortium"/>
            <person name="Mayer K.F."/>
            <person name="Waugh R."/>
            <person name="Brown J.W."/>
            <person name="Schulman A."/>
            <person name="Langridge P."/>
            <person name="Platzer M."/>
            <person name="Fincher G.B."/>
            <person name="Muehlbauer G.J."/>
            <person name="Sato K."/>
            <person name="Close T.J."/>
            <person name="Wise R.P."/>
            <person name="Stein N."/>
        </authorList>
    </citation>
    <scope>NUCLEOTIDE SEQUENCE [LARGE SCALE GENOMIC DNA]</scope>
    <source>
        <strain evidence="2">cv. Morex</strain>
    </source>
</reference>
<dbReference type="Gramene" id="HORVU.MOREX.r3.2HG0218050.1">
    <property type="protein sequence ID" value="HORVU.MOREX.r3.2HG0218050.1.CDS1"/>
    <property type="gene ID" value="HORVU.MOREX.r3.2HG0218050"/>
</dbReference>
<dbReference type="Gramene" id="HORVU.MOREX.r2.2HG0180580.1">
    <property type="protein sequence ID" value="HORVU.MOREX.r2.2HG0180580.1.CDS.1"/>
    <property type="gene ID" value="HORVU.MOREX.r2.2HG0180580"/>
</dbReference>
<name>A0A8I6XMU3_HORVV</name>
<evidence type="ECO:0000313" key="1">
    <source>
        <dbReference type="EnsemblPlants" id="HORVU.MOREX.r3.2HG0218050.1.CDS1"/>
    </source>
</evidence>
<dbReference type="AlphaFoldDB" id="A0A8I6XMU3"/>
<protein>
    <submittedName>
        <fullName evidence="1">Uncharacterized protein</fullName>
    </submittedName>
</protein>